<dbReference type="EMBL" id="BSXS01002339">
    <property type="protein sequence ID" value="GME78824.1"/>
    <property type="molecule type" value="Genomic_DNA"/>
</dbReference>
<evidence type="ECO:0000313" key="2">
    <source>
        <dbReference type="Proteomes" id="UP001165064"/>
    </source>
</evidence>
<keyword evidence="2" id="KW-1185">Reference proteome</keyword>
<proteinExistence type="predicted"/>
<organism evidence="1 2">
    <name type="scientific">Ambrosiozyma monospora</name>
    <name type="common">Yeast</name>
    <name type="synonym">Endomycopsis monosporus</name>
    <dbReference type="NCBI Taxonomy" id="43982"/>
    <lineage>
        <taxon>Eukaryota</taxon>
        <taxon>Fungi</taxon>
        <taxon>Dikarya</taxon>
        <taxon>Ascomycota</taxon>
        <taxon>Saccharomycotina</taxon>
        <taxon>Pichiomycetes</taxon>
        <taxon>Pichiales</taxon>
        <taxon>Pichiaceae</taxon>
        <taxon>Ambrosiozyma</taxon>
    </lineage>
</organism>
<reference evidence="1" key="1">
    <citation type="submission" date="2023-04" db="EMBL/GenBank/DDBJ databases">
        <title>Ambrosiozyma monospora NBRC 10751.</title>
        <authorList>
            <person name="Ichikawa N."/>
            <person name="Sato H."/>
            <person name="Tonouchi N."/>
        </authorList>
    </citation>
    <scope>NUCLEOTIDE SEQUENCE</scope>
    <source>
        <strain evidence="1">NBRC 10751</strain>
    </source>
</reference>
<name>A0ACB5T1A1_AMBMO</name>
<dbReference type="Proteomes" id="UP001165064">
    <property type="component" value="Unassembled WGS sequence"/>
</dbReference>
<evidence type="ECO:0000313" key="1">
    <source>
        <dbReference type="EMBL" id="GME78824.1"/>
    </source>
</evidence>
<comment type="caution">
    <text evidence="1">The sequence shown here is derived from an EMBL/GenBank/DDBJ whole genome shotgun (WGS) entry which is preliminary data.</text>
</comment>
<gene>
    <name evidence="1" type="ORF">Amon02_000362400</name>
</gene>
<accession>A0ACB5T1A1</accession>
<sequence length="283" mass="32036">MSTQTSTTTTTTATATTMQQPQKLQINKPKPKVEVLTLPEYKKAGRTLYESFGPEDGVARYVNRHLEDTDPELKQRCDLLMYEAYTYSHMLHGLVVGVKGEDTESDSFETVAVWLHPESTDFDNYITLVRSGFARLAWMTGSDGRKRIFNDLFKVLHDQAEEILSVDKENKDNVWTLVYLGSTPAARGKGNVRAIFEYMIKNHVDPDNALLYLESSAFANIPIYEKFGLRCVGDIWVGDKESADGDCARMDVMIRGPQGSEWKYLKQVREQRGYVIPDASKAL</sequence>
<protein>
    <submittedName>
        <fullName evidence="1">Unnamed protein product</fullName>
    </submittedName>
</protein>